<feature type="compositionally biased region" description="Basic and acidic residues" evidence="1">
    <location>
        <begin position="10"/>
        <end position="25"/>
    </location>
</feature>
<dbReference type="Proteomes" id="UP000295252">
    <property type="component" value="Chromosome XI"/>
</dbReference>
<reference evidence="3" key="1">
    <citation type="journal article" date="2014" name="Science">
        <title>The coffee genome provides insight into the convergent evolution of caffeine biosynthesis.</title>
        <authorList>
            <person name="Denoeud F."/>
            <person name="Carretero-Paulet L."/>
            <person name="Dereeper A."/>
            <person name="Droc G."/>
            <person name="Guyot R."/>
            <person name="Pietrella M."/>
            <person name="Zheng C."/>
            <person name="Alberti A."/>
            <person name="Anthony F."/>
            <person name="Aprea G."/>
            <person name="Aury J.M."/>
            <person name="Bento P."/>
            <person name="Bernard M."/>
            <person name="Bocs S."/>
            <person name="Campa C."/>
            <person name="Cenci A."/>
            <person name="Combes M.C."/>
            <person name="Crouzillat D."/>
            <person name="Da Silva C."/>
            <person name="Daddiego L."/>
            <person name="De Bellis F."/>
            <person name="Dussert S."/>
            <person name="Garsmeur O."/>
            <person name="Gayraud T."/>
            <person name="Guignon V."/>
            <person name="Jahn K."/>
            <person name="Jamilloux V."/>
            <person name="Joet T."/>
            <person name="Labadie K."/>
            <person name="Lan T."/>
            <person name="Leclercq J."/>
            <person name="Lepelley M."/>
            <person name="Leroy T."/>
            <person name="Li L.T."/>
            <person name="Librado P."/>
            <person name="Lopez L."/>
            <person name="Munoz A."/>
            <person name="Noel B."/>
            <person name="Pallavicini A."/>
            <person name="Perrotta G."/>
            <person name="Poncet V."/>
            <person name="Pot D."/>
            <person name="Priyono X."/>
            <person name="Rigoreau M."/>
            <person name="Rouard M."/>
            <person name="Rozas J."/>
            <person name="Tranchant-Dubreuil C."/>
            <person name="VanBuren R."/>
            <person name="Zhang Q."/>
            <person name="Andrade A.C."/>
            <person name="Argout X."/>
            <person name="Bertrand B."/>
            <person name="de Kochko A."/>
            <person name="Graziosi G."/>
            <person name="Henry R.J."/>
            <person name="Jayarama X."/>
            <person name="Ming R."/>
            <person name="Nagai C."/>
            <person name="Rounsley S."/>
            <person name="Sankoff D."/>
            <person name="Giuliano G."/>
            <person name="Albert V.A."/>
            <person name="Wincker P."/>
            <person name="Lashermes P."/>
        </authorList>
    </citation>
    <scope>NUCLEOTIDE SEQUENCE [LARGE SCALE GENOMIC DNA]</scope>
    <source>
        <strain evidence="3">cv. DH200-94</strain>
    </source>
</reference>
<dbReference type="AlphaFoldDB" id="A0A068UA62"/>
<accession>A0A068UA62</accession>
<dbReference type="STRING" id="49390.A0A068UA62"/>
<evidence type="ECO:0000313" key="2">
    <source>
        <dbReference type="EMBL" id="CDP04503.1"/>
    </source>
</evidence>
<evidence type="ECO:0000313" key="3">
    <source>
        <dbReference type="Proteomes" id="UP000295252"/>
    </source>
</evidence>
<proteinExistence type="predicted"/>
<dbReference type="InParanoid" id="A0A068UA62"/>
<dbReference type="OrthoDB" id="1435460at2759"/>
<feature type="region of interest" description="Disordered" evidence="1">
    <location>
        <begin position="1"/>
        <end position="45"/>
    </location>
</feature>
<name>A0A068UA62_COFCA</name>
<dbReference type="Gramene" id="CDP04503">
    <property type="protein sequence ID" value="CDP04503"/>
    <property type="gene ID" value="GSCOC_T00017918001"/>
</dbReference>
<gene>
    <name evidence="2" type="ORF">GSCOC_T00017918001</name>
</gene>
<keyword evidence="3" id="KW-1185">Reference proteome</keyword>
<evidence type="ECO:0000256" key="1">
    <source>
        <dbReference type="SAM" id="MobiDB-lite"/>
    </source>
</evidence>
<protein>
    <submittedName>
        <fullName evidence="2">Uncharacterized protein</fullName>
    </submittedName>
</protein>
<organism evidence="2 3">
    <name type="scientific">Coffea canephora</name>
    <name type="common">Robusta coffee</name>
    <dbReference type="NCBI Taxonomy" id="49390"/>
    <lineage>
        <taxon>Eukaryota</taxon>
        <taxon>Viridiplantae</taxon>
        <taxon>Streptophyta</taxon>
        <taxon>Embryophyta</taxon>
        <taxon>Tracheophyta</taxon>
        <taxon>Spermatophyta</taxon>
        <taxon>Magnoliopsida</taxon>
        <taxon>eudicotyledons</taxon>
        <taxon>Gunneridae</taxon>
        <taxon>Pentapetalae</taxon>
        <taxon>asterids</taxon>
        <taxon>lamiids</taxon>
        <taxon>Gentianales</taxon>
        <taxon>Rubiaceae</taxon>
        <taxon>Ixoroideae</taxon>
        <taxon>Gardenieae complex</taxon>
        <taxon>Bertiereae - Coffeeae clade</taxon>
        <taxon>Coffeeae</taxon>
        <taxon>Coffea</taxon>
    </lineage>
</organism>
<dbReference type="OMA" id="ETKEWHI"/>
<dbReference type="EMBL" id="HG739096">
    <property type="protein sequence ID" value="CDP04503.1"/>
    <property type="molecule type" value="Genomic_DNA"/>
</dbReference>
<sequence length="217" mass="25236">MATDESQEYADWRARQKERERERRRMRDRQRRQSMSLEERERHLARRRRNYQLRRQRAANAQLGFQQTHVNLSNASSEVESDVQNDNLALVSLPEFTVQSNCGTFEDGFGGAYEKHASVIKFDGKCETTLHESHKYPRILRFNRIKQLARRLNSPVDKTGTDGDSRQIGAAVTNEEIVNPHFYVCRPGVTGRKIRLIHVKHLARALHSNVGKTLQQN</sequence>